<comment type="subcellular location">
    <subcellularLocation>
        <location evidence="1">Nucleus</location>
    </subcellularLocation>
</comment>
<organism evidence="7 8">
    <name type="scientific">Rhizoctonia solani</name>
    <dbReference type="NCBI Taxonomy" id="456999"/>
    <lineage>
        <taxon>Eukaryota</taxon>
        <taxon>Fungi</taxon>
        <taxon>Dikarya</taxon>
        <taxon>Basidiomycota</taxon>
        <taxon>Agaricomycotina</taxon>
        <taxon>Agaricomycetes</taxon>
        <taxon>Cantharellales</taxon>
        <taxon>Ceratobasidiaceae</taxon>
        <taxon>Rhizoctonia</taxon>
    </lineage>
</organism>
<dbReference type="PANTHER" id="PTHR46481:SF10">
    <property type="entry name" value="ZINC FINGER BED DOMAIN-CONTAINING PROTEIN 39"/>
    <property type="match status" value="1"/>
</dbReference>
<comment type="caution">
    <text evidence="7">The sequence shown here is derived from an EMBL/GenBank/DDBJ whole genome shotgun (WGS) entry which is preliminary data.</text>
</comment>
<accession>A0A8H3APW0</accession>
<dbReference type="GO" id="GO:0005634">
    <property type="term" value="C:nucleus"/>
    <property type="evidence" value="ECO:0007669"/>
    <property type="project" value="UniProtKB-SubCell"/>
</dbReference>
<name>A0A8H3APW0_9AGAM</name>
<evidence type="ECO:0000256" key="5">
    <source>
        <dbReference type="ARBA" id="ARBA00023242"/>
    </source>
</evidence>
<evidence type="ECO:0000256" key="2">
    <source>
        <dbReference type="ARBA" id="ARBA00022723"/>
    </source>
</evidence>
<dbReference type="SUPFAM" id="SSF53098">
    <property type="entry name" value="Ribonuclease H-like"/>
    <property type="match status" value="1"/>
</dbReference>
<reference evidence="7" key="1">
    <citation type="submission" date="2021-01" db="EMBL/GenBank/DDBJ databases">
        <authorList>
            <person name="Kaushik A."/>
        </authorList>
    </citation>
    <scope>NUCLEOTIDE SEQUENCE</scope>
    <source>
        <strain evidence="7">Type strain: AG8-Rh-89/</strain>
    </source>
</reference>
<dbReference type="EMBL" id="CAJMWZ010001167">
    <property type="protein sequence ID" value="CAE6432715.1"/>
    <property type="molecule type" value="Genomic_DNA"/>
</dbReference>
<feature type="domain" description="HAT C-terminal dimerisation" evidence="6">
    <location>
        <begin position="424"/>
        <end position="504"/>
    </location>
</feature>
<keyword evidence="4" id="KW-0862">Zinc</keyword>
<proteinExistence type="predicted"/>
<evidence type="ECO:0000313" key="8">
    <source>
        <dbReference type="Proteomes" id="UP000663850"/>
    </source>
</evidence>
<keyword evidence="2" id="KW-0479">Metal-binding</keyword>
<sequence>MSGAVHLIIDGWTNRTPADSLVCVVVAWQEDGRAFRPILDVAWVSDLSPESYVTNFISGCLERYGLIRKIKTICLRNAPHSEQVCAGLHAKHSNPYLQTRTVCYSHVVGLMMEAFTSFLRPLPRVTPVKYFQDAGVEDDTEMDDLELDYSLSEREYNADLVQEAVRNARRELDIDIERKVLQGARNVLSKVTALEQVISQVNSQALKQAYWGRSQQESVSETHRSVVRPRGSRKWGTIRDSMMRCSEFISTFRNLVAAGVNVPGIEECFLDEIEQNILDEFHTGFEVFDDVVSVLSLQETPFLHEVVVELFNLRMRLEDIRNGSRLGTSPTSVTRVAAEAALWAYKLMVKDDELPDICIIAVVMHPTHKLQWFNKRGMDTRRIEAAVIERFNQSYPLVLVKGESNQDGLVESKHAVATDSMGNYLDRPTLSKEVIEEKGGLLNYWNQELVTQPRVAQMALDYLTIPATSVDLTRIFSGGQMATNGLEKHVNYDTFRAMMSMGSWFGTPVLPEIDAVANLLEM</sequence>
<evidence type="ECO:0000256" key="4">
    <source>
        <dbReference type="ARBA" id="ARBA00022833"/>
    </source>
</evidence>
<evidence type="ECO:0000256" key="1">
    <source>
        <dbReference type="ARBA" id="ARBA00004123"/>
    </source>
</evidence>
<gene>
    <name evidence="7" type="ORF">RDB_LOCUS20965</name>
</gene>
<dbReference type="GO" id="GO:0008270">
    <property type="term" value="F:zinc ion binding"/>
    <property type="evidence" value="ECO:0007669"/>
    <property type="project" value="UniProtKB-KW"/>
</dbReference>
<dbReference type="PANTHER" id="PTHR46481">
    <property type="entry name" value="ZINC FINGER BED DOMAIN-CONTAINING PROTEIN 4"/>
    <property type="match status" value="1"/>
</dbReference>
<evidence type="ECO:0000313" key="7">
    <source>
        <dbReference type="EMBL" id="CAE6432715.1"/>
    </source>
</evidence>
<dbReference type="InterPro" id="IPR012337">
    <property type="entry name" value="RNaseH-like_sf"/>
</dbReference>
<dbReference type="InterPro" id="IPR052035">
    <property type="entry name" value="ZnF_BED_domain_contain"/>
</dbReference>
<dbReference type="Pfam" id="PF05699">
    <property type="entry name" value="Dimer_Tnp_hAT"/>
    <property type="match status" value="1"/>
</dbReference>
<dbReference type="GO" id="GO:0046983">
    <property type="term" value="F:protein dimerization activity"/>
    <property type="evidence" value="ECO:0007669"/>
    <property type="project" value="InterPro"/>
</dbReference>
<keyword evidence="3" id="KW-0863">Zinc-finger</keyword>
<dbReference type="Proteomes" id="UP000663850">
    <property type="component" value="Unassembled WGS sequence"/>
</dbReference>
<protein>
    <recommendedName>
        <fullName evidence="6">HAT C-terminal dimerisation domain-containing protein</fullName>
    </recommendedName>
</protein>
<evidence type="ECO:0000259" key="6">
    <source>
        <dbReference type="Pfam" id="PF05699"/>
    </source>
</evidence>
<keyword evidence="5" id="KW-0539">Nucleus</keyword>
<evidence type="ECO:0000256" key="3">
    <source>
        <dbReference type="ARBA" id="ARBA00022771"/>
    </source>
</evidence>
<dbReference type="AlphaFoldDB" id="A0A8H3APW0"/>
<dbReference type="InterPro" id="IPR008906">
    <property type="entry name" value="HATC_C_dom"/>
</dbReference>